<feature type="domain" description="RNase H type-1" evidence="2">
    <location>
        <begin position="3"/>
        <end position="140"/>
    </location>
</feature>
<evidence type="ECO:0000313" key="3">
    <source>
        <dbReference type="EMBL" id="MBB6557811.1"/>
    </source>
</evidence>
<dbReference type="EMBL" id="JACHLK010000001">
    <property type="protein sequence ID" value="MBB6557811.1"/>
    <property type="molecule type" value="Genomic_DNA"/>
</dbReference>
<dbReference type="PANTHER" id="PTHR48475">
    <property type="entry name" value="RIBONUCLEASE H"/>
    <property type="match status" value="1"/>
</dbReference>
<dbReference type="InterPro" id="IPR002156">
    <property type="entry name" value="RNaseH_domain"/>
</dbReference>
<dbReference type="PROSITE" id="PS50879">
    <property type="entry name" value="RNASE_H_1"/>
    <property type="match status" value="1"/>
</dbReference>
<keyword evidence="4" id="KW-1185">Reference proteome</keyword>
<dbReference type="AlphaFoldDB" id="A0A7X0PA49"/>
<evidence type="ECO:0000259" key="2">
    <source>
        <dbReference type="PROSITE" id="PS50879"/>
    </source>
</evidence>
<proteinExistence type="predicted"/>
<gene>
    <name evidence="3" type="ORF">HNP48_000475</name>
</gene>
<comment type="caution">
    <text evidence="3">The sequence shown here is derived from an EMBL/GenBank/DDBJ whole genome shotgun (WGS) entry which is preliminary data.</text>
</comment>
<dbReference type="InterPro" id="IPR036397">
    <property type="entry name" value="RNaseH_sf"/>
</dbReference>
<dbReference type="InterPro" id="IPR012337">
    <property type="entry name" value="RNaseH-like_sf"/>
</dbReference>
<dbReference type="Pfam" id="PF13456">
    <property type="entry name" value="RVT_3"/>
    <property type="match status" value="1"/>
</dbReference>
<dbReference type="GO" id="GO:0003676">
    <property type="term" value="F:nucleic acid binding"/>
    <property type="evidence" value="ECO:0007669"/>
    <property type="project" value="InterPro"/>
</dbReference>
<reference evidence="3 4" key="1">
    <citation type="submission" date="2020-08" db="EMBL/GenBank/DDBJ databases">
        <title>Functional genomics of gut bacteria from endangered species of beetles.</title>
        <authorList>
            <person name="Carlos-Shanley C."/>
        </authorList>
    </citation>
    <scope>NUCLEOTIDE SEQUENCE [LARGE SCALE GENOMIC DNA]</scope>
    <source>
        <strain evidence="3 4">S00198</strain>
    </source>
</reference>
<dbReference type="EC" id="3.1.26.4" evidence="3"/>
<protein>
    <submittedName>
        <fullName evidence="3">Ribonuclease HI</fullName>
        <ecNumber evidence="3">3.1.26.4</ecNumber>
    </submittedName>
</protein>
<dbReference type="RefSeq" id="WP_184855235.1">
    <property type="nucleotide sequence ID" value="NZ_JACHLK010000001.1"/>
</dbReference>
<dbReference type="Gene3D" id="3.30.420.10">
    <property type="entry name" value="Ribonuclease H-like superfamily/Ribonuclease H"/>
    <property type="match status" value="1"/>
</dbReference>
<sequence>MDLPAPWIIHCDGSAIPNPGRMGLGAVLVAPDGTQHTLSQATHTTGCNNEAELAALVLALNEARARGATSLQIYSDSSLLVEQMGAPAAAHARLAPLYAAARALLAGFDAVQMQWIPRHRNGEADALARAALGAAPKPAVHPSLKHLPRKKRKALAAPHSGSNPIDAR</sequence>
<dbReference type="GO" id="GO:0004523">
    <property type="term" value="F:RNA-DNA hybrid ribonuclease activity"/>
    <property type="evidence" value="ECO:0007669"/>
    <property type="project" value="UniProtKB-EC"/>
</dbReference>
<keyword evidence="3" id="KW-0378">Hydrolase</keyword>
<dbReference type="SUPFAM" id="SSF53098">
    <property type="entry name" value="Ribonuclease H-like"/>
    <property type="match status" value="1"/>
</dbReference>
<dbReference type="PANTHER" id="PTHR48475:SF1">
    <property type="entry name" value="RNASE H TYPE-1 DOMAIN-CONTAINING PROTEIN"/>
    <property type="match status" value="1"/>
</dbReference>
<accession>A0A7X0PA49</accession>
<organism evidence="3 4">
    <name type="scientific">Acidovorax soli</name>
    <dbReference type="NCBI Taxonomy" id="592050"/>
    <lineage>
        <taxon>Bacteria</taxon>
        <taxon>Pseudomonadati</taxon>
        <taxon>Pseudomonadota</taxon>
        <taxon>Betaproteobacteria</taxon>
        <taxon>Burkholderiales</taxon>
        <taxon>Comamonadaceae</taxon>
        <taxon>Acidovorax</taxon>
    </lineage>
</organism>
<feature type="region of interest" description="Disordered" evidence="1">
    <location>
        <begin position="135"/>
        <end position="168"/>
    </location>
</feature>
<name>A0A7X0PA49_9BURK</name>
<evidence type="ECO:0000313" key="4">
    <source>
        <dbReference type="Proteomes" id="UP000575083"/>
    </source>
</evidence>
<dbReference type="Proteomes" id="UP000575083">
    <property type="component" value="Unassembled WGS sequence"/>
</dbReference>
<feature type="compositionally biased region" description="Basic residues" evidence="1">
    <location>
        <begin position="143"/>
        <end position="154"/>
    </location>
</feature>
<evidence type="ECO:0000256" key="1">
    <source>
        <dbReference type="SAM" id="MobiDB-lite"/>
    </source>
</evidence>